<dbReference type="AlphaFoldDB" id="A0AAU8DUB4"/>
<dbReference type="EMBL" id="CP159218">
    <property type="protein sequence ID" value="XCG65441.1"/>
    <property type="molecule type" value="Genomic_DNA"/>
</dbReference>
<dbReference type="PANTHER" id="PTHR34374:SF1">
    <property type="entry name" value="LARGE RIBOSOMAL RNA SUBUNIT ACCUMULATION PROTEIN YCED HOMOLOG 1, CHLOROPLASTIC"/>
    <property type="match status" value="1"/>
</dbReference>
<accession>A0AAU8DUB4</accession>
<dbReference type="Pfam" id="PF02620">
    <property type="entry name" value="YceD"/>
    <property type="match status" value="1"/>
</dbReference>
<name>A0AAU8DUB4_9ACTN</name>
<organism evidence="1">
    <name type="scientific">Nakamurella sp. A5-74</name>
    <dbReference type="NCBI Taxonomy" id="3158264"/>
    <lineage>
        <taxon>Bacteria</taxon>
        <taxon>Bacillati</taxon>
        <taxon>Actinomycetota</taxon>
        <taxon>Actinomycetes</taxon>
        <taxon>Nakamurellales</taxon>
        <taxon>Nakamurellaceae</taxon>
        <taxon>Nakamurella</taxon>
    </lineage>
</organism>
<gene>
    <name evidence="1" type="ORF">ABLG96_09255</name>
</gene>
<reference evidence="1" key="1">
    <citation type="submission" date="2024-05" db="EMBL/GenBank/DDBJ databases">
        <authorList>
            <person name="Cai S.Y."/>
            <person name="Jin L.M."/>
            <person name="Li H.R."/>
        </authorList>
    </citation>
    <scope>NUCLEOTIDE SEQUENCE</scope>
    <source>
        <strain evidence="1">A5-74</strain>
    </source>
</reference>
<evidence type="ECO:0000313" key="1">
    <source>
        <dbReference type="EMBL" id="XCG65441.1"/>
    </source>
</evidence>
<dbReference type="RefSeq" id="WP_353651046.1">
    <property type="nucleotide sequence ID" value="NZ_CP159218.1"/>
</dbReference>
<sequence>MRTPSLDHRSPWVIDTRSVGRRPGSLKTLQLELPVDEKVGTEVIAVVKGEIIDADLRLESVVEGVLVSGTASAVADGECARCLREVSLDLDVDLRELYAYPGSATAETTDEDELPRVQDDLIDIEPLIRDEITLALPLVPLCRPDCAGLCVECGERLDDLEQGHAHAIMDARWAALAEKFGSDGPVEPGSPGPSAES</sequence>
<dbReference type="InterPro" id="IPR003772">
    <property type="entry name" value="YceD"/>
</dbReference>
<dbReference type="PANTHER" id="PTHR34374">
    <property type="entry name" value="LARGE RIBOSOMAL RNA SUBUNIT ACCUMULATION PROTEIN YCED HOMOLOG 1, CHLOROPLASTIC"/>
    <property type="match status" value="1"/>
</dbReference>
<protein>
    <submittedName>
        <fullName evidence="1">YceD family protein</fullName>
    </submittedName>
</protein>
<proteinExistence type="predicted"/>